<dbReference type="EMBL" id="GAMC01016119">
    <property type="protein sequence ID" value="JAB90436.1"/>
    <property type="molecule type" value="mRNA"/>
</dbReference>
<proteinExistence type="evidence at transcript level"/>
<reference evidence="1" key="1">
    <citation type="submission" date="2013-07" db="EMBL/GenBank/DDBJ databases">
        <authorList>
            <person name="Geib S."/>
        </authorList>
    </citation>
    <scope>NUCLEOTIDE SEQUENCE</scope>
</reference>
<dbReference type="Gene3D" id="3.30.70.360">
    <property type="match status" value="1"/>
</dbReference>
<dbReference type="PANTHER" id="PTHR45892">
    <property type="entry name" value="AMINOACYLASE-1"/>
    <property type="match status" value="1"/>
</dbReference>
<dbReference type="InterPro" id="IPR052083">
    <property type="entry name" value="Aminoacylase-1_M20A"/>
</dbReference>
<dbReference type="InterPro" id="IPR002933">
    <property type="entry name" value="Peptidase_M20"/>
</dbReference>
<dbReference type="SUPFAM" id="SSF55031">
    <property type="entry name" value="Bacterial exopeptidase dimerisation domain"/>
    <property type="match status" value="1"/>
</dbReference>
<reference evidence="1" key="2">
    <citation type="journal article" date="2014" name="BMC Genomics">
        <title>A genomic perspective to assessing quality of mass-reared SIT flies used in Mediterranean fruit fly (Ceratitis capitata) eradication in California.</title>
        <authorList>
            <person name="Calla B."/>
            <person name="Hall B."/>
            <person name="Hou S."/>
            <person name="Geib S.M."/>
        </authorList>
    </citation>
    <scope>NUCLEOTIDE SEQUENCE</scope>
</reference>
<organism evidence="1">
    <name type="scientific">Ceratitis capitata</name>
    <name type="common">Mediterranean fruit fly</name>
    <name type="synonym">Tephritis capitata</name>
    <dbReference type="NCBI Taxonomy" id="7213"/>
    <lineage>
        <taxon>Eukaryota</taxon>
        <taxon>Metazoa</taxon>
        <taxon>Ecdysozoa</taxon>
        <taxon>Arthropoda</taxon>
        <taxon>Hexapoda</taxon>
        <taxon>Insecta</taxon>
        <taxon>Pterygota</taxon>
        <taxon>Neoptera</taxon>
        <taxon>Endopterygota</taxon>
        <taxon>Diptera</taxon>
        <taxon>Brachycera</taxon>
        <taxon>Muscomorpha</taxon>
        <taxon>Tephritoidea</taxon>
        <taxon>Tephritidae</taxon>
        <taxon>Ceratitis</taxon>
        <taxon>Ceratitis</taxon>
    </lineage>
</organism>
<dbReference type="AlphaFoldDB" id="W8BBE3"/>
<protein>
    <submittedName>
        <fullName evidence="1">Aminoacylase-1B</fullName>
    </submittedName>
</protein>
<sequence>MMHMRAQELRKLENNPVLTIGDVTTINLTRAGGGVQSNVVPPSLMVCFDVRLAIDVDQHEFENKLHQWCADVGGGIELEYEQKRPRVAPTATDKSNPFWVAFKSAADELGLKISKQIFAGGTDSRYIREVGIPALGFSPMNNTPVLLHDHDEFIKADTYLRGIEIYKKIIPKLAEA</sequence>
<dbReference type="InterPro" id="IPR036264">
    <property type="entry name" value="Bact_exopeptidase_dim_dom"/>
</dbReference>
<evidence type="ECO:0000313" key="1">
    <source>
        <dbReference type="EMBL" id="JAB90436.1"/>
    </source>
</evidence>
<dbReference type="Gene3D" id="1.10.150.900">
    <property type="match status" value="1"/>
</dbReference>
<dbReference type="FunFam" id="1.10.150.900:FF:000001">
    <property type="entry name" value="Aminoacylase-1, putative"/>
    <property type="match status" value="1"/>
</dbReference>
<dbReference type="PANTHER" id="PTHR45892:SF1">
    <property type="entry name" value="AMINOACYLASE-1"/>
    <property type="match status" value="1"/>
</dbReference>
<dbReference type="SUPFAM" id="SSF53187">
    <property type="entry name" value="Zn-dependent exopeptidases"/>
    <property type="match status" value="1"/>
</dbReference>
<dbReference type="OrthoDB" id="3064516at2759"/>
<name>W8BBE3_CERCA</name>
<dbReference type="Pfam" id="PF01546">
    <property type="entry name" value="Peptidase_M20"/>
    <property type="match status" value="1"/>
</dbReference>
<gene>
    <name evidence="1" type="primary">ACY1B</name>
</gene>
<dbReference type="GO" id="GO:0004046">
    <property type="term" value="F:aminoacylase activity"/>
    <property type="evidence" value="ECO:0007669"/>
    <property type="project" value="TreeGrafter"/>
</dbReference>
<accession>W8BBE3</accession>